<comment type="caution">
    <text evidence="1">The sequence shown here is derived from an EMBL/GenBank/DDBJ whole genome shotgun (WGS) entry which is preliminary data.</text>
</comment>
<accession>A0A1Y2HYU5</accession>
<dbReference type="AlphaFoldDB" id="A0A1Y2HYU5"/>
<proteinExistence type="predicted"/>
<sequence>MIHRSAHVNAENSVGIIVHFLVRAHEQVVGCLVTHPLWRLHSPVPLGKRHGLVRAFAPECSSGNIKAVELQCRSTCLLRRLSLQHAHMLQDVQAERQDAQVLRIHILEHVSQGIGQDGRMVRVGARKRINHEWEQDNCQLLVQPHQPLNSLQNVHGLASDEVSDEGADPGQRRRHRARVPIVDVGQLRWNIKRNVARLVELENGRWGNGNHVSLGRLEKLAGQVLRNGT</sequence>
<organism evidence="1 2">
    <name type="scientific">Catenaria anguillulae PL171</name>
    <dbReference type="NCBI Taxonomy" id="765915"/>
    <lineage>
        <taxon>Eukaryota</taxon>
        <taxon>Fungi</taxon>
        <taxon>Fungi incertae sedis</taxon>
        <taxon>Blastocladiomycota</taxon>
        <taxon>Blastocladiomycetes</taxon>
        <taxon>Blastocladiales</taxon>
        <taxon>Catenariaceae</taxon>
        <taxon>Catenaria</taxon>
    </lineage>
</organism>
<dbReference type="EMBL" id="MCFL01000007">
    <property type="protein sequence ID" value="ORZ38903.1"/>
    <property type="molecule type" value="Genomic_DNA"/>
</dbReference>
<reference evidence="1 2" key="1">
    <citation type="submission" date="2016-07" db="EMBL/GenBank/DDBJ databases">
        <title>Pervasive Adenine N6-methylation of Active Genes in Fungi.</title>
        <authorList>
            <consortium name="DOE Joint Genome Institute"/>
            <person name="Mondo S.J."/>
            <person name="Dannebaum R.O."/>
            <person name="Kuo R.C."/>
            <person name="Labutti K."/>
            <person name="Haridas S."/>
            <person name="Kuo A."/>
            <person name="Salamov A."/>
            <person name="Ahrendt S.R."/>
            <person name="Lipzen A."/>
            <person name="Sullivan W."/>
            <person name="Andreopoulos W.B."/>
            <person name="Clum A."/>
            <person name="Lindquist E."/>
            <person name="Daum C."/>
            <person name="Ramamoorthy G.K."/>
            <person name="Gryganskyi A."/>
            <person name="Culley D."/>
            <person name="Magnuson J.K."/>
            <person name="James T.Y."/>
            <person name="O'Malley M.A."/>
            <person name="Stajich J.E."/>
            <person name="Spatafora J.W."/>
            <person name="Visel A."/>
            <person name="Grigoriev I.V."/>
        </authorList>
    </citation>
    <scope>NUCLEOTIDE SEQUENCE [LARGE SCALE GENOMIC DNA]</scope>
    <source>
        <strain evidence="1 2">PL171</strain>
    </source>
</reference>
<gene>
    <name evidence="1" type="ORF">BCR44DRAFT_1428023</name>
</gene>
<evidence type="ECO:0000313" key="1">
    <source>
        <dbReference type="EMBL" id="ORZ38903.1"/>
    </source>
</evidence>
<evidence type="ECO:0000313" key="2">
    <source>
        <dbReference type="Proteomes" id="UP000193411"/>
    </source>
</evidence>
<dbReference type="Proteomes" id="UP000193411">
    <property type="component" value="Unassembled WGS sequence"/>
</dbReference>
<name>A0A1Y2HYU5_9FUNG</name>
<protein>
    <submittedName>
        <fullName evidence="1">Uncharacterized protein</fullName>
    </submittedName>
</protein>
<keyword evidence="2" id="KW-1185">Reference proteome</keyword>